<evidence type="ECO:0000259" key="3">
    <source>
        <dbReference type="Pfam" id="PF16754"/>
    </source>
</evidence>
<dbReference type="EMBL" id="JBHRSJ010000017">
    <property type="protein sequence ID" value="MFC2972635.1"/>
    <property type="molecule type" value="Genomic_DNA"/>
</dbReference>
<reference evidence="5" key="1">
    <citation type="journal article" date="2019" name="Int. J. Syst. Evol. Microbiol.">
        <title>The Global Catalogue of Microorganisms (GCM) 10K type strain sequencing project: providing services to taxonomists for standard genome sequencing and annotation.</title>
        <authorList>
            <consortium name="The Broad Institute Genomics Platform"/>
            <consortium name="The Broad Institute Genome Sequencing Center for Infectious Disease"/>
            <person name="Wu L."/>
            <person name="Ma J."/>
        </authorList>
    </citation>
    <scope>NUCLEOTIDE SEQUENCE [LARGE SCALE GENOMIC DNA]</scope>
    <source>
        <strain evidence="5">KCTC 62195</strain>
    </source>
</reference>
<dbReference type="Pfam" id="PF16754">
    <property type="entry name" value="Pesticin"/>
    <property type="match status" value="1"/>
</dbReference>
<keyword evidence="4" id="KW-0378">Hydrolase</keyword>
<sequence>MEKQKKVECWSYPFKAKDSGTAASSEVTDPQVYYDALALAESGYYPVASNGLWHGGVHFDQHTAARLDQSCVRCIADGMVVAYRIDAIYKKLTYTGSGTPKEVTYSTGFVLVKHRLELPPAPAETTPPAGEPDLTFFSLYMHLMDWDSYQKAGAPTPPIFMCPTPYAVSGEHATNDFSGLFVRGGAPRTPEHANKVAIIPKGCKVRVGEISSVDARWRKLVSLLEGQASPALAPEIEHWVFVGEMTPTADSDVFLIGERANDVRDSLLSGKGLVVRKEAKQNSAAMAVLPVGAQVRLEDGTGKYRKIKSIDASTLSSPLSAECASNIAGYIHFDSLKAVPPPTLNTVHILPTPVPIQAGALIGHLGKYQAASQSEAQDLLHLEVFSCDDVEAFVALSRTRANQLKPEQKTLLKIPHGTKVINKEGASQANPPRISDPGQPTAYDMILPLAVLHALPADKKITLTTTANGTTTTEQWWKLDNLPGKDGNPISGWVKEGEIMTPRLHPWDWEGFETISENACNADFLACHLDATDSLEESERTDHAARIDLADNGPVRSRLYDIIDGADGSTRDGKLTPDEIKSALAKPWHAQSITKLITHYESEWFWNPEKWDELDTFMSHDSELNMDWLEEKNKIKNLSWWKESNLLSIDAHIWHIQPTALIMTFGTPELENSLQWLKVPNGQLTFDAEGNDIEDPSHPMHKYFSRVAHWPGGVSGVTIGRGYDLGQRPYPEQDLAATKIPEPLYSWLLGAKGLKGEAAKNYLNSATPNIRKFKISRKQQHDLFNQVYDFMKSEVIRISSSNSNVVSYGGLDWENTNKKIQDIAVDLIYRGDYTPSSRKNVQQHIVDNDLNSLRTIMADQSKWPAVPADRFNRRATYLEHP</sequence>
<protein>
    <submittedName>
        <fullName evidence="4">Pesticin C-terminus-like muramidase</fullName>
        <ecNumber evidence="4">3.2.1.17</ecNumber>
    </submittedName>
</protein>
<proteinExistence type="predicted"/>
<dbReference type="InterPro" id="IPR023347">
    <property type="entry name" value="Lysozyme_dom_sf"/>
</dbReference>
<dbReference type="RefSeq" id="WP_377814281.1">
    <property type="nucleotide sequence ID" value="NZ_JBHRSJ010000017.1"/>
</dbReference>
<name>A0ABV7ATL8_9GAMM</name>
<dbReference type="Gene3D" id="1.10.530.40">
    <property type="match status" value="1"/>
</dbReference>
<evidence type="ECO:0000313" key="5">
    <source>
        <dbReference type="Proteomes" id="UP001595457"/>
    </source>
</evidence>
<evidence type="ECO:0000313" key="4">
    <source>
        <dbReference type="EMBL" id="MFC2972635.1"/>
    </source>
</evidence>
<dbReference type="GO" id="GO:0003796">
    <property type="term" value="F:lysozyme activity"/>
    <property type="evidence" value="ECO:0007669"/>
    <property type="project" value="UniProtKB-EC"/>
</dbReference>
<gene>
    <name evidence="4" type="ORF">ACFOJE_10480</name>
</gene>
<keyword evidence="5" id="KW-1185">Reference proteome</keyword>
<keyword evidence="2" id="KW-0081">Bacteriolytic enzyme</keyword>
<comment type="caution">
    <text evidence="4">The sequence shown here is derived from an EMBL/GenBank/DDBJ whole genome shotgun (WGS) entry which is preliminary data.</text>
</comment>
<accession>A0ABV7ATL8</accession>
<keyword evidence="4" id="KW-0326">Glycosidase</keyword>
<dbReference type="InterPro" id="IPR031922">
    <property type="entry name" value="Pesticin_C"/>
</dbReference>
<feature type="domain" description="Pesticin C-terminal" evidence="3">
    <location>
        <begin position="713"/>
        <end position="791"/>
    </location>
</feature>
<evidence type="ECO:0000256" key="1">
    <source>
        <dbReference type="ARBA" id="ARBA00022529"/>
    </source>
</evidence>
<dbReference type="Proteomes" id="UP001595457">
    <property type="component" value="Unassembled WGS sequence"/>
</dbReference>
<dbReference type="CDD" id="cd16903">
    <property type="entry name" value="pesticin_lyz-like"/>
    <property type="match status" value="1"/>
</dbReference>
<organism evidence="4 5">
    <name type="scientific">Azotobacter bryophylli</name>
    <dbReference type="NCBI Taxonomy" id="1986537"/>
    <lineage>
        <taxon>Bacteria</taxon>
        <taxon>Pseudomonadati</taxon>
        <taxon>Pseudomonadota</taxon>
        <taxon>Gammaproteobacteria</taxon>
        <taxon>Pseudomonadales</taxon>
        <taxon>Pseudomonadaceae</taxon>
        <taxon>Azotobacter</taxon>
    </lineage>
</organism>
<keyword evidence="1" id="KW-0929">Antimicrobial</keyword>
<dbReference type="EC" id="3.2.1.17" evidence="4"/>
<evidence type="ECO:0000256" key="2">
    <source>
        <dbReference type="ARBA" id="ARBA00022638"/>
    </source>
</evidence>